<evidence type="ECO:0000313" key="2">
    <source>
        <dbReference type="EMBL" id="MDT0448744.1"/>
    </source>
</evidence>
<dbReference type="EMBL" id="JAVRFI010000003">
    <property type="protein sequence ID" value="MDT0448744.1"/>
    <property type="molecule type" value="Genomic_DNA"/>
</dbReference>
<feature type="compositionally biased region" description="Low complexity" evidence="1">
    <location>
        <begin position="31"/>
        <end position="69"/>
    </location>
</feature>
<sequence length="500" mass="49344">MSIFSTGCSADSSSKAAKGSDAEPVAATSNALAPQLAVAAAPAGAGAPSAVARPGGDSGGAAAPKAAKSALKVASFDQRSGRAVIAGPKGEGVAKKPKGIAPQPHKSPQTSQPSQSNGSNGSDQSAQPAKPAQPGGAEANSVAVGDVIASAPAPGAPSGLLAKVTKVLGTTDKGTEVNTAPATLDALLGDSEAKGSVPVDPSAVKVVPLLPGVKASWTKPDGIHVGPQGAKVPLGNLRLDVGASIPTPKGSPVTAEASAAGYVQLAPEVDFSYNGKGVGSTGGPGTASLALSGDWSSAWELKGQAVATTADKPIKLPFAKLHADPVIQVGPVPVVVNLDLTCYLQVDAEGKISVDVKQELKGDFKVGGAYTWGKGWTPVSSSQMNATPVTATASAAGKVKATLGAEASVGLYGAVGVSANLAPYLRAEAEGTATAASDGSASASGKWAAYGGVDLTGSLQAQLKIFGTPLFERRIPVDILHREWKLAGGEGTVSKAAKKR</sequence>
<proteinExistence type="predicted"/>
<protein>
    <recommendedName>
        <fullName evidence="4">Lipoprotein</fullName>
    </recommendedName>
</protein>
<feature type="compositionally biased region" description="Low complexity" evidence="1">
    <location>
        <begin position="102"/>
        <end position="139"/>
    </location>
</feature>
<reference evidence="2" key="1">
    <citation type="submission" date="2024-05" db="EMBL/GenBank/DDBJ databases">
        <title>30 novel species of actinomycetes from the DSMZ collection.</title>
        <authorList>
            <person name="Nouioui I."/>
        </authorList>
    </citation>
    <scope>NUCLEOTIDE SEQUENCE</scope>
    <source>
        <strain evidence="2">DSM 40473</strain>
    </source>
</reference>
<keyword evidence="3" id="KW-1185">Reference proteome</keyword>
<evidence type="ECO:0000313" key="3">
    <source>
        <dbReference type="Proteomes" id="UP001180531"/>
    </source>
</evidence>
<gene>
    <name evidence="2" type="ORF">RM609_06570</name>
</gene>
<dbReference type="Proteomes" id="UP001180531">
    <property type="component" value="Unassembled WGS sequence"/>
</dbReference>
<dbReference type="RefSeq" id="WP_311608701.1">
    <property type="nucleotide sequence ID" value="NZ_JAVRFI010000003.1"/>
</dbReference>
<organism evidence="2 3">
    <name type="scientific">Streptomyces hesseae</name>
    <dbReference type="NCBI Taxonomy" id="3075519"/>
    <lineage>
        <taxon>Bacteria</taxon>
        <taxon>Bacillati</taxon>
        <taxon>Actinomycetota</taxon>
        <taxon>Actinomycetes</taxon>
        <taxon>Kitasatosporales</taxon>
        <taxon>Streptomycetaceae</taxon>
        <taxon>Streptomyces</taxon>
    </lineage>
</organism>
<accession>A0ABU2SK66</accession>
<feature type="region of interest" description="Disordered" evidence="1">
    <location>
        <begin position="82"/>
        <end position="139"/>
    </location>
</feature>
<comment type="caution">
    <text evidence="2">The sequence shown here is derived from an EMBL/GenBank/DDBJ whole genome shotgun (WGS) entry which is preliminary data.</text>
</comment>
<name>A0ABU2SK66_9ACTN</name>
<feature type="region of interest" description="Disordered" evidence="1">
    <location>
        <begin position="1"/>
        <end position="69"/>
    </location>
</feature>
<evidence type="ECO:0008006" key="4">
    <source>
        <dbReference type="Google" id="ProtNLM"/>
    </source>
</evidence>
<evidence type="ECO:0000256" key="1">
    <source>
        <dbReference type="SAM" id="MobiDB-lite"/>
    </source>
</evidence>
<feature type="compositionally biased region" description="Low complexity" evidence="1">
    <location>
        <begin position="9"/>
        <end position="19"/>
    </location>
</feature>